<proteinExistence type="predicted"/>
<keyword evidence="3" id="KW-1185">Reference proteome</keyword>
<evidence type="ECO:0000313" key="2">
    <source>
        <dbReference type="EMBL" id="NYI95557.1"/>
    </source>
</evidence>
<name>A0A853BLL5_9ACTN</name>
<dbReference type="EMBL" id="JACCFO010000001">
    <property type="protein sequence ID" value="NYI95557.1"/>
    <property type="molecule type" value="Genomic_DNA"/>
</dbReference>
<feature type="region of interest" description="Disordered" evidence="1">
    <location>
        <begin position="22"/>
        <end position="58"/>
    </location>
</feature>
<feature type="compositionally biased region" description="Low complexity" evidence="1">
    <location>
        <begin position="22"/>
        <end position="35"/>
    </location>
</feature>
<organism evidence="2 3">
    <name type="scientific">Streptomonospora nanhaiensis</name>
    <dbReference type="NCBI Taxonomy" id="1323731"/>
    <lineage>
        <taxon>Bacteria</taxon>
        <taxon>Bacillati</taxon>
        <taxon>Actinomycetota</taxon>
        <taxon>Actinomycetes</taxon>
        <taxon>Streptosporangiales</taxon>
        <taxon>Nocardiopsidaceae</taxon>
        <taxon>Streptomonospora</taxon>
    </lineage>
</organism>
<dbReference type="AlphaFoldDB" id="A0A853BLL5"/>
<sequence length="75" mass="7688">MSRPAGLARMAGRTHGMWETAGAAGRTAGSAVSGSDTRSSRKGRARSRAADSVAPVQACSRIRGRSTCPGAITER</sequence>
<dbReference type="Proteomes" id="UP000575985">
    <property type="component" value="Unassembled WGS sequence"/>
</dbReference>
<protein>
    <submittedName>
        <fullName evidence="2">Uncharacterized protein</fullName>
    </submittedName>
</protein>
<evidence type="ECO:0000256" key="1">
    <source>
        <dbReference type="SAM" id="MobiDB-lite"/>
    </source>
</evidence>
<reference evidence="2 3" key="1">
    <citation type="submission" date="2020-07" db="EMBL/GenBank/DDBJ databases">
        <title>Sequencing the genomes of 1000 actinobacteria strains.</title>
        <authorList>
            <person name="Klenk H.-P."/>
        </authorList>
    </citation>
    <scope>NUCLEOTIDE SEQUENCE [LARGE SCALE GENOMIC DNA]</scope>
    <source>
        <strain evidence="2 3">DSM 45927</strain>
    </source>
</reference>
<accession>A0A853BLL5</accession>
<gene>
    <name evidence="2" type="ORF">HNR12_001834</name>
</gene>
<evidence type="ECO:0000313" key="3">
    <source>
        <dbReference type="Proteomes" id="UP000575985"/>
    </source>
</evidence>
<comment type="caution">
    <text evidence="2">The sequence shown here is derived from an EMBL/GenBank/DDBJ whole genome shotgun (WGS) entry which is preliminary data.</text>
</comment>